<keyword evidence="1" id="KW-0472">Membrane</keyword>
<reference evidence="2" key="1">
    <citation type="submission" date="2020-11" db="EMBL/GenBank/DDBJ databases">
        <authorList>
            <consortium name="DOE Joint Genome Institute"/>
            <person name="Ahrendt S."/>
            <person name="Riley R."/>
            <person name="Andreopoulos W."/>
            <person name="Labutti K."/>
            <person name="Pangilinan J."/>
            <person name="Ruiz-Duenas F.J."/>
            <person name="Barrasa J.M."/>
            <person name="Sanchez-Garcia M."/>
            <person name="Camarero S."/>
            <person name="Miyauchi S."/>
            <person name="Serrano A."/>
            <person name="Linde D."/>
            <person name="Babiker R."/>
            <person name="Drula E."/>
            <person name="Ayuso-Fernandez I."/>
            <person name="Pacheco R."/>
            <person name="Padilla G."/>
            <person name="Ferreira P."/>
            <person name="Barriuso J."/>
            <person name="Kellner H."/>
            <person name="Castanera R."/>
            <person name="Alfaro M."/>
            <person name="Ramirez L."/>
            <person name="Pisabarro A.G."/>
            <person name="Kuo A."/>
            <person name="Tritt A."/>
            <person name="Lipzen A."/>
            <person name="He G."/>
            <person name="Yan M."/>
            <person name="Ng V."/>
            <person name="Cullen D."/>
            <person name="Martin F."/>
            <person name="Rosso M.-N."/>
            <person name="Henrissat B."/>
            <person name="Hibbett D."/>
            <person name="Martinez A.T."/>
            <person name="Grigoriev I.V."/>
        </authorList>
    </citation>
    <scope>NUCLEOTIDE SEQUENCE</scope>
    <source>
        <strain evidence="2">CBS 247.69</strain>
    </source>
</reference>
<evidence type="ECO:0000256" key="1">
    <source>
        <dbReference type="SAM" id="Phobius"/>
    </source>
</evidence>
<sequence length="146" mass="16344">MEAIKSIVHFSFSDIFGHPSQWPIQAFDAACVFVIHHPHVVHIVSFSVFFGPIITLLPLLLIHELVIALLFNLTFLTHGLIPGSADAHYSYLRKILLNARETVFAYVDSTGSTYNKWTMDYAPLAVLRLAALALGCYALYEIRGLQ</sequence>
<protein>
    <submittedName>
        <fullName evidence="2">Uncharacterized protein</fullName>
    </submittedName>
</protein>
<dbReference type="OrthoDB" id="2977496at2759"/>
<dbReference type="EMBL" id="MU150248">
    <property type="protein sequence ID" value="KAF9465321.1"/>
    <property type="molecule type" value="Genomic_DNA"/>
</dbReference>
<feature type="transmembrane region" description="Helical" evidence="1">
    <location>
        <begin position="43"/>
        <end position="71"/>
    </location>
</feature>
<evidence type="ECO:0000313" key="3">
    <source>
        <dbReference type="Proteomes" id="UP000807353"/>
    </source>
</evidence>
<dbReference type="Proteomes" id="UP000807353">
    <property type="component" value="Unassembled WGS sequence"/>
</dbReference>
<name>A0A9P6CGJ0_9AGAR</name>
<evidence type="ECO:0000313" key="2">
    <source>
        <dbReference type="EMBL" id="KAF9465321.1"/>
    </source>
</evidence>
<organism evidence="2 3">
    <name type="scientific">Collybia nuda</name>
    <dbReference type="NCBI Taxonomy" id="64659"/>
    <lineage>
        <taxon>Eukaryota</taxon>
        <taxon>Fungi</taxon>
        <taxon>Dikarya</taxon>
        <taxon>Basidiomycota</taxon>
        <taxon>Agaricomycotina</taxon>
        <taxon>Agaricomycetes</taxon>
        <taxon>Agaricomycetidae</taxon>
        <taxon>Agaricales</taxon>
        <taxon>Tricholomatineae</taxon>
        <taxon>Clitocybaceae</taxon>
        <taxon>Collybia</taxon>
    </lineage>
</organism>
<gene>
    <name evidence="2" type="ORF">BDZ94DRAFT_1254258</name>
</gene>
<feature type="transmembrane region" description="Helical" evidence="1">
    <location>
        <begin position="121"/>
        <end position="140"/>
    </location>
</feature>
<comment type="caution">
    <text evidence="2">The sequence shown here is derived from an EMBL/GenBank/DDBJ whole genome shotgun (WGS) entry which is preliminary data.</text>
</comment>
<keyword evidence="3" id="KW-1185">Reference proteome</keyword>
<proteinExistence type="predicted"/>
<keyword evidence="1" id="KW-0812">Transmembrane</keyword>
<keyword evidence="1" id="KW-1133">Transmembrane helix</keyword>
<dbReference type="AlphaFoldDB" id="A0A9P6CGJ0"/>
<accession>A0A9P6CGJ0</accession>